<evidence type="ECO:0000313" key="1">
    <source>
        <dbReference type="EMBL" id="CAH2034469.1"/>
    </source>
</evidence>
<feature type="non-terminal residue" evidence="1">
    <location>
        <position position="86"/>
    </location>
</feature>
<organism evidence="1 2">
    <name type="scientific">Iphiclides podalirius</name>
    <name type="common">scarce swallowtail</name>
    <dbReference type="NCBI Taxonomy" id="110791"/>
    <lineage>
        <taxon>Eukaryota</taxon>
        <taxon>Metazoa</taxon>
        <taxon>Ecdysozoa</taxon>
        <taxon>Arthropoda</taxon>
        <taxon>Hexapoda</taxon>
        <taxon>Insecta</taxon>
        <taxon>Pterygota</taxon>
        <taxon>Neoptera</taxon>
        <taxon>Endopterygota</taxon>
        <taxon>Lepidoptera</taxon>
        <taxon>Glossata</taxon>
        <taxon>Ditrysia</taxon>
        <taxon>Papilionoidea</taxon>
        <taxon>Papilionidae</taxon>
        <taxon>Papilioninae</taxon>
        <taxon>Iphiclides</taxon>
    </lineage>
</organism>
<dbReference type="Proteomes" id="UP000837857">
    <property type="component" value="Chromosome 1"/>
</dbReference>
<gene>
    <name evidence="1" type="ORF">IPOD504_LOCUS145</name>
</gene>
<evidence type="ECO:0008006" key="3">
    <source>
        <dbReference type="Google" id="ProtNLM"/>
    </source>
</evidence>
<name>A0ABN8HJM7_9NEOP</name>
<protein>
    <recommendedName>
        <fullName evidence="3">Protein kinase domain-containing protein</fullName>
    </recommendedName>
</protein>
<proteinExistence type="predicted"/>
<evidence type="ECO:0000313" key="2">
    <source>
        <dbReference type="Proteomes" id="UP000837857"/>
    </source>
</evidence>
<reference evidence="1" key="1">
    <citation type="submission" date="2022-03" db="EMBL/GenBank/DDBJ databases">
        <authorList>
            <person name="Martin H S."/>
        </authorList>
    </citation>
    <scope>NUCLEOTIDE SEQUENCE</scope>
</reference>
<dbReference type="EMBL" id="OW152813">
    <property type="protein sequence ID" value="CAH2034469.1"/>
    <property type="molecule type" value="Genomic_DNA"/>
</dbReference>
<accession>A0ABN8HJM7</accession>
<sequence length="86" mass="9133">MRPPEGGRPRCSAPSSCATGTFSLYTSRNGCTEAQRWMAIGHRDMKSKNIPVKANAVLHPGLRPGGEWVASSVPSGYTGAEMLDQG</sequence>
<keyword evidence="2" id="KW-1185">Reference proteome</keyword>